<dbReference type="SMART" id="SM00283">
    <property type="entry name" value="MA"/>
    <property type="match status" value="1"/>
</dbReference>
<evidence type="ECO:0000259" key="12">
    <source>
        <dbReference type="PROSITE" id="PS50111"/>
    </source>
</evidence>
<proteinExistence type="inferred from homology"/>
<keyword evidence="10" id="KW-0175">Coiled coil</keyword>
<dbReference type="EMBL" id="CP006585">
    <property type="protein sequence ID" value="AGW13228.1"/>
    <property type="molecule type" value="Genomic_DNA"/>
</dbReference>
<evidence type="ECO:0000313" key="16">
    <source>
        <dbReference type="Proteomes" id="UP000016587"/>
    </source>
</evidence>
<dbReference type="Gene3D" id="1.10.287.950">
    <property type="entry name" value="Methyl-accepting chemotaxis protein"/>
    <property type="match status" value="1"/>
</dbReference>
<dbReference type="GO" id="GO:0007165">
    <property type="term" value="P:signal transduction"/>
    <property type="evidence" value="ECO:0007669"/>
    <property type="project" value="UniProtKB-KW"/>
</dbReference>
<dbReference type="SUPFAM" id="SSF58104">
    <property type="entry name" value="Methyl-accepting chemotaxis protein (MCP) signaling domain"/>
    <property type="match status" value="1"/>
</dbReference>
<evidence type="ECO:0000256" key="4">
    <source>
        <dbReference type="ARBA" id="ARBA00022692"/>
    </source>
</evidence>
<keyword evidence="2" id="KW-1003">Cell membrane</keyword>
<evidence type="ECO:0000313" key="15">
    <source>
        <dbReference type="EMBL" id="AGW13228.1"/>
    </source>
</evidence>
<evidence type="ECO:0000256" key="3">
    <source>
        <dbReference type="ARBA" id="ARBA00022500"/>
    </source>
</evidence>
<dbReference type="InterPro" id="IPR004089">
    <property type="entry name" value="MCPsignal_dom"/>
</dbReference>
<dbReference type="Pfam" id="PF00672">
    <property type="entry name" value="HAMP"/>
    <property type="match status" value="1"/>
</dbReference>
<dbReference type="STRING" id="1121448.DGI_1382"/>
<organism evidence="15 16">
    <name type="scientific">Megalodesulfovibrio gigas (strain ATCC 19364 / DSM 1382 / NCIMB 9332 / VKM B-1759)</name>
    <name type="common">Desulfovibrio gigas</name>
    <dbReference type="NCBI Taxonomy" id="1121448"/>
    <lineage>
        <taxon>Bacteria</taxon>
        <taxon>Pseudomonadati</taxon>
        <taxon>Thermodesulfobacteriota</taxon>
        <taxon>Desulfovibrionia</taxon>
        <taxon>Desulfovibrionales</taxon>
        <taxon>Desulfovibrionaceae</taxon>
        <taxon>Megalodesulfovibrio</taxon>
    </lineage>
</organism>
<dbReference type="HOGENOM" id="CLU_000445_107_19_7"/>
<keyword evidence="5 11" id="KW-1133">Transmembrane helix</keyword>
<keyword evidence="6 11" id="KW-0472">Membrane</keyword>
<feature type="coiled-coil region" evidence="10">
    <location>
        <begin position="748"/>
        <end position="775"/>
    </location>
</feature>
<dbReference type="CDD" id="cd12914">
    <property type="entry name" value="PDC1_DGC_like"/>
    <property type="match status" value="1"/>
</dbReference>
<dbReference type="InterPro" id="IPR000700">
    <property type="entry name" value="PAS-assoc_C"/>
</dbReference>
<comment type="similarity">
    <text evidence="8">Belongs to the methyl-accepting chemotaxis (MCP) protein family.</text>
</comment>
<keyword evidence="3" id="KW-0145">Chemotaxis</keyword>
<evidence type="ECO:0000256" key="1">
    <source>
        <dbReference type="ARBA" id="ARBA00004651"/>
    </source>
</evidence>
<dbReference type="Proteomes" id="UP000016587">
    <property type="component" value="Chromosome"/>
</dbReference>
<dbReference type="InterPro" id="IPR033479">
    <property type="entry name" value="dCache_1"/>
</dbReference>
<evidence type="ECO:0000256" key="8">
    <source>
        <dbReference type="ARBA" id="ARBA00029447"/>
    </source>
</evidence>
<reference evidence="15 16" key="1">
    <citation type="journal article" date="2013" name="J. Bacteriol.">
        <title>Roles of HynAB and Ech, the only two hydrogenases found in the model sulfate reducer Desulfovibrio gigas.</title>
        <authorList>
            <person name="Morais-Silva F.O."/>
            <person name="Santos C.I."/>
            <person name="Rodrigues R."/>
            <person name="Pereira I.A."/>
            <person name="Rodrigues-Pousada C."/>
        </authorList>
    </citation>
    <scope>NUCLEOTIDE SEQUENCE [LARGE SCALE GENOMIC DNA]</scope>
    <source>
        <strain evidence="16">ATCC 19364 / DSM 1382 / NCIMB 9332 / VKM B-1759</strain>
    </source>
</reference>
<dbReference type="InterPro" id="IPR000014">
    <property type="entry name" value="PAS"/>
</dbReference>
<dbReference type="Gene3D" id="6.10.340.10">
    <property type="match status" value="1"/>
</dbReference>
<evidence type="ECO:0000256" key="2">
    <source>
        <dbReference type="ARBA" id="ARBA00022475"/>
    </source>
</evidence>
<evidence type="ECO:0000256" key="7">
    <source>
        <dbReference type="ARBA" id="ARBA00023224"/>
    </source>
</evidence>
<dbReference type="PROSITE" id="PS50113">
    <property type="entry name" value="PAC"/>
    <property type="match status" value="1"/>
</dbReference>
<reference evidence="16" key="2">
    <citation type="submission" date="2013-07" db="EMBL/GenBank/DDBJ databases">
        <authorList>
            <person name="Morais-Silva F.O."/>
            <person name="Rezende A.M."/>
            <person name="Pimentel C."/>
            <person name="Resende D.M."/>
            <person name="Santos C.I."/>
            <person name="Clemente C."/>
            <person name="de Oliveira L.M."/>
            <person name="da Silva S.M."/>
            <person name="Costa D.A."/>
            <person name="Varela-Raposo A."/>
            <person name="Horacio E.C.A."/>
            <person name="Matos M."/>
            <person name="Flores O."/>
            <person name="Ruiz J.C."/>
            <person name="Rodrigues-Pousada C."/>
        </authorList>
    </citation>
    <scope>NUCLEOTIDE SEQUENCE [LARGE SCALE GENOMIC DNA]</scope>
    <source>
        <strain evidence="16">ATCC 19364 / DSM 1382 / NCIMB 9332 / VKM B-1759</strain>
    </source>
</reference>
<keyword evidence="4 11" id="KW-0812">Transmembrane</keyword>
<dbReference type="NCBIfam" id="TIGR00229">
    <property type="entry name" value="sensory_box"/>
    <property type="match status" value="1"/>
</dbReference>
<dbReference type="Pfam" id="PF00015">
    <property type="entry name" value="MCPsignal"/>
    <property type="match status" value="1"/>
</dbReference>
<dbReference type="KEGG" id="dgg:DGI_1382"/>
<evidence type="ECO:0000259" key="13">
    <source>
        <dbReference type="PROSITE" id="PS50113"/>
    </source>
</evidence>
<evidence type="ECO:0000256" key="6">
    <source>
        <dbReference type="ARBA" id="ARBA00023136"/>
    </source>
</evidence>
<dbReference type="Gene3D" id="3.30.450.20">
    <property type="entry name" value="PAS domain"/>
    <property type="match status" value="2"/>
</dbReference>
<feature type="domain" description="PAC" evidence="13">
    <location>
        <begin position="435"/>
        <end position="487"/>
    </location>
</feature>
<dbReference type="SUPFAM" id="SSF55785">
    <property type="entry name" value="PYP-like sensor domain (PAS domain)"/>
    <property type="match status" value="1"/>
</dbReference>
<dbReference type="eggNOG" id="COG0840">
    <property type="taxonomic scope" value="Bacteria"/>
</dbReference>
<evidence type="ECO:0000256" key="10">
    <source>
        <dbReference type="SAM" id="Coils"/>
    </source>
</evidence>
<gene>
    <name evidence="15" type="ORF">DGI_1382</name>
</gene>
<dbReference type="SUPFAM" id="SSF158472">
    <property type="entry name" value="HAMP domain-like"/>
    <property type="match status" value="1"/>
</dbReference>
<dbReference type="GO" id="GO:0006935">
    <property type="term" value="P:chemotaxis"/>
    <property type="evidence" value="ECO:0007669"/>
    <property type="project" value="UniProtKB-KW"/>
</dbReference>
<dbReference type="InterPro" id="IPR035965">
    <property type="entry name" value="PAS-like_dom_sf"/>
</dbReference>
<keyword evidence="16" id="KW-1185">Reference proteome</keyword>
<dbReference type="CDD" id="cd06225">
    <property type="entry name" value="HAMP"/>
    <property type="match status" value="1"/>
</dbReference>
<dbReference type="OrthoDB" id="9816383at2"/>
<dbReference type="GO" id="GO:0005886">
    <property type="term" value="C:plasma membrane"/>
    <property type="evidence" value="ECO:0007669"/>
    <property type="project" value="UniProtKB-SubCell"/>
</dbReference>
<dbReference type="PROSITE" id="PS50111">
    <property type="entry name" value="CHEMOTAXIS_TRANSDUC_2"/>
    <property type="match status" value="1"/>
</dbReference>
<dbReference type="PANTHER" id="PTHR32089:SF112">
    <property type="entry name" value="LYSOZYME-LIKE PROTEIN-RELATED"/>
    <property type="match status" value="1"/>
</dbReference>
<feature type="domain" description="Methyl-accepting transducer" evidence="12">
    <location>
        <begin position="502"/>
        <end position="738"/>
    </location>
</feature>
<accession>T2GAB4</accession>
<keyword evidence="7 9" id="KW-0807">Transducer</keyword>
<dbReference type="CDD" id="cd11386">
    <property type="entry name" value="MCP_signal"/>
    <property type="match status" value="1"/>
</dbReference>
<dbReference type="InterPro" id="IPR013656">
    <property type="entry name" value="PAS_4"/>
</dbReference>
<dbReference type="CDD" id="cd00130">
    <property type="entry name" value="PAS"/>
    <property type="match status" value="1"/>
</dbReference>
<evidence type="ECO:0000256" key="5">
    <source>
        <dbReference type="ARBA" id="ARBA00022989"/>
    </source>
</evidence>
<feature type="domain" description="HAMP" evidence="14">
    <location>
        <begin position="310"/>
        <end position="362"/>
    </location>
</feature>
<feature type="transmembrane region" description="Helical" evidence="11">
    <location>
        <begin position="287"/>
        <end position="312"/>
    </location>
</feature>
<comment type="subcellular location">
    <subcellularLocation>
        <location evidence="1">Cell membrane</location>
        <topology evidence="1">Multi-pass membrane protein</topology>
    </subcellularLocation>
</comment>
<dbReference type="AlphaFoldDB" id="T2GAB4"/>
<dbReference type="PANTHER" id="PTHR32089">
    <property type="entry name" value="METHYL-ACCEPTING CHEMOTAXIS PROTEIN MCPB"/>
    <property type="match status" value="1"/>
</dbReference>
<evidence type="ECO:0000256" key="11">
    <source>
        <dbReference type="SAM" id="Phobius"/>
    </source>
</evidence>
<dbReference type="Pfam" id="PF02743">
    <property type="entry name" value="dCache_1"/>
    <property type="match status" value="1"/>
</dbReference>
<evidence type="ECO:0000256" key="9">
    <source>
        <dbReference type="PROSITE-ProRule" id="PRU00284"/>
    </source>
</evidence>
<dbReference type="InterPro" id="IPR003660">
    <property type="entry name" value="HAMP_dom"/>
</dbReference>
<dbReference type="SMART" id="SM00304">
    <property type="entry name" value="HAMP"/>
    <property type="match status" value="1"/>
</dbReference>
<dbReference type="CDD" id="cd12912">
    <property type="entry name" value="PDC2_MCP_like"/>
    <property type="match status" value="1"/>
</dbReference>
<name>T2GAB4_MEGG1</name>
<evidence type="ECO:0000259" key="14">
    <source>
        <dbReference type="PROSITE" id="PS50885"/>
    </source>
</evidence>
<protein>
    <submittedName>
        <fullName evidence="15">Putative chemotaxis sensory transducer protein</fullName>
    </submittedName>
</protein>
<dbReference type="Pfam" id="PF08448">
    <property type="entry name" value="PAS_4"/>
    <property type="match status" value="1"/>
</dbReference>
<dbReference type="RefSeq" id="WP_021760025.1">
    <property type="nucleotide sequence ID" value="NC_022444.1"/>
</dbReference>
<dbReference type="PROSITE" id="PS50885">
    <property type="entry name" value="HAMP"/>
    <property type="match status" value="1"/>
</dbReference>
<sequence>MLLCRSISSRLAVCVATVLLAVLAVLVFAAYRSTWTAVLQSQLGAMDQLRVSLIHTLEDFLDHGDGLTRIAAGNPAVLRIAQAGRRADGADELAVLLQGAPMAEAVFVWNATGQVQAANVAVGGAVERRDEPFSIADREYFQRVSRGEIYKGDTLVQSHFTGVHALVVAHPVLDAAGRVVGGVALTIDLARFVKKYILPVKIGARGYPFLMDGAGKLIGHPDPKLMLQPSSTYPLIKPHLQQGHGSFEYVFKGEDKFLSWGKVSNGWIFVASAYAAEMAEAAAQQRALLLGLGAGAFVVLLGVIALVSRVVVIRPLQALGRYTQEVADGNLNAVVAVGSGRELVELAENIKRMIAELKHRLGFAQGVLGGIASTVPCQVVDREGRITFINELMLHIVGRDQTPRQVEGMRCGELLYNDSARRTRTEEALTTMQRVSGELQLRNLKGEEHILTVHANPIQDLDGNPTGVFTFYHDITDMRRRQQAMEATNVSLQRLARDGDGVAREVTAAAAELTTQVDEAGKGSQVQSRRISETAAAMEEMNATVLEVAQSASNASQQAAKATDKALHGKQAVQEVVDAIGGVQAQTAGLRGSMEELARHAEGVGQVITVITDIADQTNLLALNAAIEAARAGDAGRGFAVVADEVRKLAEKTMHATKDVVGAIHAIQQGALASRNATMTAAEAVTTATTLAERSGQALDEIVAYVNEASGQVQGIAAASQQQSATSEEITRAVEDVDRIAAATAATMDHARQSIEALRRQVQAMESVSRELLAQSQQA</sequence>
<dbReference type="PATRIC" id="fig|1121448.10.peg.1377"/>